<comment type="catalytic activity">
    <reaction evidence="9 10">
        <text>oxaloacetate + phosphate = phosphoenolpyruvate + hydrogencarbonate</text>
        <dbReference type="Rhea" id="RHEA:28370"/>
        <dbReference type="ChEBI" id="CHEBI:16452"/>
        <dbReference type="ChEBI" id="CHEBI:17544"/>
        <dbReference type="ChEBI" id="CHEBI:43474"/>
        <dbReference type="ChEBI" id="CHEBI:58702"/>
        <dbReference type="EC" id="4.1.1.31"/>
    </reaction>
</comment>
<gene>
    <name evidence="10" type="primary">ppc</name>
    <name evidence="13" type="ORF">EZ313_14535</name>
</gene>
<evidence type="ECO:0000256" key="4">
    <source>
        <dbReference type="ARBA" id="ARBA00012305"/>
    </source>
</evidence>
<dbReference type="InterPro" id="IPR033129">
    <property type="entry name" value="PEPCASE_His_AS"/>
</dbReference>
<dbReference type="PROSITE" id="PS00781">
    <property type="entry name" value="PEPCASE_1"/>
    <property type="match status" value="1"/>
</dbReference>
<comment type="subunit">
    <text evidence="10">Homotetramer.</text>
</comment>
<dbReference type="InterPro" id="IPR015813">
    <property type="entry name" value="Pyrv/PenolPyrv_kinase-like_dom"/>
</dbReference>
<dbReference type="PROSITE" id="PS00393">
    <property type="entry name" value="PEPCASE_2"/>
    <property type="match status" value="1"/>
</dbReference>
<dbReference type="Gene3D" id="1.20.1440.90">
    <property type="entry name" value="Phosphoenolpyruvate/pyruvate domain"/>
    <property type="match status" value="1"/>
</dbReference>
<protein>
    <recommendedName>
        <fullName evidence="5 10">Phosphoenolpyruvate carboxylase</fullName>
        <shortName evidence="10">PEPC</shortName>
        <shortName evidence="10">PEPCase</shortName>
        <ecNumber evidence="4 10">4.1.1.31</ecNumber>
    </recommendedName>
</protein>
<keyword evidence="13" id="KW-0670">Pyruvate</keyword>
<dbReference type="GO" id="GO:0006107">
    <property type="term" value="P:oxaloacetate metabolic process"/>
    <property type="evidence" value="ECO:0007669"/>
    <property type="project" value="UniProtKB-UniRule"/>
</dbReference>
<feature type="active site" evidence="10 12">
    <location>
        <position position="594"/>
    </location>
</feature>
<evidence type="ECO:0000256" key="7">
    <source>
        <dbReference type="ARBA" id="ARBA00023239"/>
    </source>
</evidence>
<dbReference type="GO" id="GO:0006099">
    <property type="term" value="P:tricarboxylic acid cycle"/>
    <property type="evidence" value="ECO:0007669"/>
    <property type="project" value="InterPro"/>
</dbReference>
<dbReference type="PANTHER" id="PTHR30523:SF6">
    <property type="entry name" value="PHOSPHOENOLPYRUVATE CARBOXYLASE"/>
    <property type="match status" value="1"/>
</dbReference>
<dbReference type="PRINTS" id="PR00150">
    <property type="entry name" value="PEPCARBXLASE"/>
</dbReference>
<comment type="function">
    <text evidence="2 10">Forms oxaloacetate, a four-carbon dicarboxylic acid source for the tricarboxylic acid cycle.</text>
</comment>
<evidence type="ECO:0000256" key="3">
    <source>
        <dbReference type="ARBA" id="ARBA00008346"/>
    </source>
</evidence>
<dbReference type="OrthoDB" id="9768133at2"/>
<proteinExistence type="inferred from homology"/>
<evidence type="ECO:0000256" key="10">
    <source>
        <dbReference type="HAMAP-Rule" id="MF_00595"/>
    </source>
</evidence>
<dbReference type="AlphaFoldDB" id="A0A4Z0BT51"/>
<organism evidence="13 14">
    <name type="scientific">Ramlibacter henchirensis</name>
    <dbReference type="NCBI Taxonomy" id="204072"/>
    <lineage>
        <taxon>Bacteria</taxon>
        <taxon>Pseudomonadati</taxon>
        <taxon>Pseudomonadota</taxon>
        <taxon>Betaproteobacteria</taxon>
        <taxon>Burkholderiales</taxon>
        <taxon>Comamonadaceae</taxon>
        <taxon>Ramlibacter</taxon>
    </lineage>
</organism>
<dbReference type="InterPro" id="IPR021135">
    <property type="entry name" value="PEP_COase"/>
</dbReference>
<evidence type="ECO:0000256" key="1">
    <source>
        <dbReference type="ARBA" id="ARBA00001946"/>
    </source>
</evidence>
<evidence type="ECO:0000256" key="8">
    <source>
        <dbReference type="ARBA" id="ARBA00023300"/>
    </source>
</evidence>
<dbReference type="GO" id="GO:0008964">
    <property type="term" value="F:phosphoenolpyruvate carboxylase activity"/>
    <property type="evidence" value="ECO:0007669"/>
    <property type="project" value="UniProtKB-UniRule"/>
</dbReference>
<dbReference type="RefSeq" id="WP_135264002.1">
    <property type="nucleotide sequence ID" value="NZ_SMLM01000002.1"/>
</dbReference>
<dbReference type="InterPro" id="IPR022805">
    <property type="entry name" value="PEP_COase_bac/pln-type"/>
</dbReference>
<reference evidence="13 14" key="1">
    <citation type="submission" date="2019-03" db="EMBL/GenBank/DDBJ databases">
        <title>Ramlibacter henchirensis DSM 14656, whole genome shotgun sequence.</title>
        <authorList>
            <person name="Zhang X."/>
            <person name="Feng G."/>
            <person name="Zhu H."/>
        </authorList>
    </citation>
    <scope>NUCLEOTIDE SEQUENCE [LARGE SCALE GENOMIC DNA]</scope>
    <source>
        <strain evidence="13 14">DSM 14656</strain>
    </source>
</reference>
<dbReference type="GO" id="GO:0000287">
    <property type="term" value="F:magnesium ion binding"/>
    <property type="evidence" value="ECO:0007669"/>
    <property type="project" value="UniProtKB-UniRule"/>
</dbReference>
<keyword evidence="8 10" id="KW-0120">Carbon dioxide fixation</keyword>
<dbReference type="InterPro" id="IPR018129">
    <property type="entry name" value="PEP_COase_Lys_AS"/>
</dbReference>
<dbReference type="HAMAP" id="MF_00595">
    <property type="entry name" value="PEPcase_type1"/>
    <property type="match status" value="1"/>
</dbReference>
<evidence type="ECO:0000256" key="5">
    <source>
        <dbReference type="ARBA" id="ARBA00022419"/>
    </source>
</evidence>
<accession>A0A4Z0BT51</accession>
<evidence type="ECO:0000256" key="12">
    <source>
        <dbReference type="PROSITE-ProRule" id="PRU10112"/>
    </source>
</evidence>
<name>A0A4Z0BT51_9BURK</name>
<feature type="active site" evidence="10 11">
    <location>
        <position position="157"/>
    </location>
</feature>
<keyword evidence="6 10" id="KW-0460">Magnesium</keyword>
<dbReference type="NCBIfam" id="NF000584">
    <property type="entry name" value="PRK00009.1"/>
    <property type="match status" value="1"/>
</dbReference>
<dbReference type="PANTHER" id="PTHR30523">
    <property type="entry name" value="PHOSPHOENOLPYRUVATE CARBOXYLASE"/>
    <property type="match status" value="1"/>
</dbReference>
<evidence type="ECO:0000256" key="6">
    <source>
        <dbReference type="ARBA" id="ARBA00022842"/>
    </source>
</evidence>
<dbReference type="EMBL" id="SMLM01000002">
    <property type="protein sequence ID" value="TFZ02477.1"/>
    <property type="molecule type" value="Genomic_DNA"/>
</dbReference>
<evidence type="ECO:0000256" key="11">
    <source>
        <dbReference type="PROSITE-ProRule" id="PRU10111"/>
    </source>
</evidence>
<keyword evidence="14" id="KW-1185">Reference proteome</keyword>
<evidence type="ECO:0000313" key="13">
    <source>
        <dbReference type="EMBL" id="TFZ02477.1"/>
    </source>
</evidence>
<dbReference type="Pfam" id="PF00311">
    <property type="entry name" value="PEPcase"/>
    <property type="match status" value="1"/>
</dbReference>
<evidence type="ECO:0000313" key="14">
    <source>
        <dbReference type="Proteomes" id="UP000298180"/>
    </source>
</evidence>
<sequence>MAPSTPAAPDTPARRARDNERPLVEDIRLLGRILGDVIREQEGVAAFELVERIRKLSVAFRRDADHEADQALKSLLKTLSGDQALSVIRAFTYFSHLANLAEDRHHIRRRAVHERAGDTQEGSIEVALARLRWAGIAPRAISQMLATSYVSPVLTAHPTEVQRKSILDAEREIAQLLAERDEIKSRALPKDALAPRELAANEAQIKARVMQLWQTRLLRFSKLTVADEIENALSYYEATFLREIPRLYAHLERELGSQPVASFLRMGMWIGGDRDGNPNVSAQTLDQALRRQCEVALRHYLTEVHFLGRELSISAMLVDVTPEMRDLAERSPDHNEHREDEPYRRALAAMYSRLAATLNEFTGGDAARHLLPPQNPYRTAEEFHRDLCTIRASLLAGHSGALVTHRLQPLIRAVEVFGFHLATMDLRQSSDQHEAVIAELLSVARIERDYARLPEPARRELLMRLLCDARPLRVVGATYSEHARGEIAIFETALRMRAQYGRDAIRHYIISHTEAVSDLLEVLLLQKEVGLLRGTLDDAAITDLIVVPLFETIEDLRQAAPIMREFYALPGVARMVQRSGAEQDVMLGYSDSNKDGGIFTSNWELYRAEIALVELFDGLAASHRIQLRMFHGRGGTVGRGGGPSYQAILAQPPGTVRGQIRLTEQGEVIGSKYANPEIGRRNLETLVAATLEATLLQPTKPAPKAFLDAAEKLSAASMKAYRALVYETPGFTDYFFGATPIREIAELNIGSRPASRKPSQRIEDLRAIPWSFSWGQCRATLNGWYGFGAAVQAFLHGDPALPRKEALALLQKMYRQWPFFRALLSNMDMVLAKSDLALASRYSGLVADARLRKRIFAAIEAEWHRTVDALAQVTGERQRLAGNPALQRSIRHRFPYIDPLHHLQVELVRRYRAGQSDDRVQRGIHISINGIAAGLRNTG</sequence>
<evidence type="ECO:0000256" key="2">
    <source>
        <dbReference type="ARBA" id="ARBA00003670"/>
    </source>
</evidence>
<dbReference type="SUPFAM" id="SSF51621">
    <property type="entry name" value="Phosphoenolpyruvate/pyruvate domain"/>
    <property type="match status" value="1"/>
</dbReference>
<keyword evidence="7 10" id="KW-0456">Lyase</keyword>
<dbReference type="GO" id="GO:0015977">
    <property type="term" value="P:carbon fixation"/>
    <property type="evidence" value="ECO:0007669"/>
    <property type="project" value="UniProtKB-UniRule"/>
</dbReference>
<dbReference type="EC" id="4.1.1.31" evidence="4 10"/>
<comment type="caution">
    <text evidence="13">The sequence shown here is derived from an EMBL/GenBank/DDBJ whole genome shotgun (WGS) entry which is preliminary data.</text>
</comment>
<dbReference type="GO" id="GO:0005829">
    <property type="term" value="C:cytosol"/>
    <property type="evidence" value="ECO:0007669"/>
    <property type="project" value="TreeGrafter"/>
</dbReference>
<evidence type="ECO:0000256" key="9">
    <source>
        <dbReference type="ARBA" id="ARBA00048995"/>
    </source>
</evidence>
<comment type="similarity">
    <text evidence="3 10">Belongs to the PEPCase type 1 family.</text>
</comment>
<dbReference type="Proteomes" id="UP000298180">
    <property type="component" value="Unassembled WGS sequence"/>
</dbReference>
<comment type="cofactor">
    <cofactor evidence="1 10">
        <name>Mg(2+)</name>
        <dbReference type="ChEBI" id="CHEBI:18420"/>
    </cofactor>
</comment>